<proteinExistence type="predicted"/>
<accession>A0A7H2BBF2</accession>
<dbReference type="Pfam" id="PF22234">
    <property type="entry name" value="Rv2466c-like"/>
    <property type="match status" value="1"/>
</dbReference>
<dbReference type="CDD" id="cd02972">
    <property type="entry name" value="DsbA_family"/>
    <property type="match status" value="1"/>
</dbReference>
<evidence type="ECO:0000313" key="2">
    <source>
        <dbReference type="Proteomes" id="UP000516404"/>
    </source>
</evidence>
<dbReference type="Gene3D" id="3.40.30.10">
    <property type="entry name" value="Glutaredoxin"/>
    <property type="match status" value="1"/>
</dbReference>
<name>A0A7H2BBF2_9MICC</name>
<reference evidence="1 2" key="1">
    <citation type="submission" date="2020-09" db="EMBL/GenBank/DDBJ databases">
        <title>Investigation of environmental microbes.</title>
        <authorList>
            <person name="Ou Y."/>
            <person name="Kang Q."/>
        </authorList>
    </citation>
    <scope>NUCLEOTIDE SEQUENCE [LARGE SCALE GENOMIC DNA]</scope>
    <source>
        <strain evidence="1 2">KJZ-14</strain>
    </source>
</reference>
<dbReference type="RefSeq" id="WP_168614034.1">
    <property type="nucleotide sequence ID" value="NZ_BAAAOX010000021.1"/>
</dbReference>
<dbReference type="EMBL" id="CP061539">
    <property type="protein sequence ID" value="QNV36998.1"/>
    <property type="molecule type" value="Genomic_DNA"/>
</dbReference>
<dbReference type="Proteomes" id="UP000516404">
    <property type="component" value="Chromosome"/>
</dbReference>
<organism evidence="1 2">
    <name type="scientific">Rothia terrae</name>
    <dbReference type="NCBI Taxonomy" id="396015"/>
    <lineage>
        <taxon>Bacteria</taxon>
        <taxon>Bacillati</taxon>
        <taxon>Actinomycetota</taxon>
        <taxon>Actinomycetes</taxon>
        <taxon>Micrococcales</taxon>
        <taxon>Micrococcaceae</taxon>
        <taxon>Rothia</taxon>
    </lineage>
</organism>
<keyword evidence="2" id="KW-1185">Reference proteome</keyword>
<dbReference type="AlphaFoldDB" id="A0A7H2BBF2"/>
<dbReference type="GeneID" id="96623962"/>
<sequence length="206" mass="23184">MAEKNTVDFWFDPICPWCWMTSRWILDVEKIRDIEVNWRPFSLPLLNKGRDLPKSYQKHMDESWAPARVAMAVADKHPEKLGEFYTAIGEEIHHNDNKSNDHKDAIAIALKNVDLPAELAEYGENDQYDAKLEESIKDAQKLVGDDVGVPVVAFNGTAFFGPVFSPAPQGEEAGKVFDAAVALASYPGFFELKRSRNVGPIFNTEK</sequence>
<dbReference type="InterPro" id="IPR036249">
    <property type="entry name" value="Thioredoxin-like_sf"/>
</dbReference>
<gene>
    <name evidence="1" type="ORF">IDM49_06900</name>
</gene>
<evidence type="ECO:0000313" key="1">
    <source>
        <dbReference type="EMBL" id="QNV36998.1"/>
    </source>
</evidence>
<protein>
    <submittedName>
        <fullName evidence="1">DsbA family protein</fullName>
    </submittedName>
</protein>
<dbReference type="KEGG" id="rter:IDM49_06900"/>
<dbReference type="SUPFAM" id="SSF52833">
    <property type="entry name" value="Thioredoxin-like"/>
    <property type="match status" value="1"/>
</dbReference>
<dbReference type="InterPro" id="IPR053977">
    <property type="entry name" value="Rv2466c-like"/>
</dbReference>